<dbReference type="InterPro" id="IPR003018">
    <property type="entry name" value="GAF"/>
</dbReference>
<dbReference type="InterPro" id="IPR029016">
    <property type="entry name" value="GAF-like_dom_sf"/>
</dbReference>
<dbReference type="Pfam" id="PF01590">
    <property type="entry name" value="GAF"/>
    <property type="match status" value="1"/>
</dbReference>
<proteinExistence type="predicted"/>
<dbReference type="PROSITE" id="PS51832">
    <property type="entry name" value="HD_GYP"/>
    <property type="match status" value="1"/>
</dbReference>
<organism evidence="2 3">
    <name type="scientific">Candidatus Nitrobium versatile</name>
    <dbReference type="NCBI Taxonomy" id="2884831"/>
    <lineage>
        <taxon>Bacteria</taxon>
        <taxon>Pseudomonadati</taxon>
        <taxon>Nitrospirota</taxon>
        <taxon>Nitrospiria</taxon>
        <taxon>Nitrospirales</taxon>
        <taxon>Nitrospiraceae</taxon>
        <taxon>Candidatus Nitrobium</taxon>
    </lineage>
</organism>
<dbReference type="Proteomes" id="UP000705867">
    <property type="component" value="Unassembled WGS sequence"/>
</dbReference>
<dbReference type="SMART" id="SM00471">
    <property type="entry name" value="HDc"/>
    <property type="match status" value="1"/>
</dbReference>
<dbReference type="Gene3D" id="1.10.3210.10">
    <property type="entry name" value="Hypothetical protein af1432"/>
    <property type="match status" value="1"/>
</dbReference>
<accession>A0A953J5P9</accession>
<sequence>MLDEKQKLTHIINLGHEIARVNDVDLLLERILTVARRFVNADAGSIYVKEDNRLKFSHTQNETMQKKLPAGQKLIYSTFSIPIDNESIAGYVASTGRMLNIPDVYELPEGVSYSFNKGYDAISRYRTKSVLTFPLTNNRGEVIGVLQLINAMDGEGNILPFAREDEPFILHFANSAAIAIERAQMTRAIILRMIRMAELRDPKETGAHVNRVASYAVEVYERWASVRGVPFKEIEKNKDVLRMAAMLHDVGKVAISDAILKKPARLDPEEFEAMKQHTYLGARLFSDTYSDFDEASSLVSLNHHERWDGNGYPGHINPLSGLPMLGYEGQNGKALGKKAEEIPPFGRVVAIADVYDALCSRRAYKDPWDEDQVLETMRKESGKHFDPEMIEAFFSILDVIRSIGQRYPNV</sequence>
<name>A0A953J5P9_9BACT</name>
<dbReference type="AlphaFoldDB" id="A0A953J5P9"/>
<dbReference type="Gene3D" id="3.30.450.40">
    <property type="match status" value="1"/>
</dbReference>
<gene>
    <name evidence="2" type="ORF">K8I29_08000</name>
</gene>
<dbReference type="InterPro" id="IPR006674">
    <property type="entry name" value="HD_domain"/>
</dbReference>
<dbReference type="PANTHER" id="PTHR43155:SF2">
    <property type="entry name" value="CYCLIC DI-GMP PHOSPHODIESTERASE PA4108"/>
    <property type="match status" value="1"/>
</dbReference>
<dbReference type="InterPro" id="IPR037522">
    <property type="entry name" value="HD_GYP_dom"/>
</dbReference>
<reference evidence="2" key="1">
    <citation type="journal article" date="2021" name="bioRxiv">
        <title>Unraveling nitrogen, sulfur and carbon metabolic pathways and microbial community transcriptional responses to substrate deprivation and toxicity stresses in a bioreactor mimicking anoxic brackish coastal sediment conditions.</title>
        <authorList>
            <person name="Martins P.D."/>
            <person name="Echeveste M.J."/>
            <person name="Arshad A."/>
            <person name="Kurth J."/>
            <person name="Ouboter H."/>
            <person name="Jetten M.S.M."/>
            <person name="Welte C.U."/>
        </authorList>
    </citation>
    <scope>NUCLEOTIDE SEQUENCE</scope>
    <source>
        <strain evidence="2">MAG_39</strain>
    </source>
</reference>
<dbReference type="EMBL" id="JAIOIV010000066">
    <property type="protein sequence ID" value="MBZ0156143.1"/>
    <property type="molecule type" value="Genomic_DNA"/>
</dbReference>
<feature type="domain" description="HD-GYP" evidence="1">
    <location>
        <begin position="183"/>
        <end position="409"/>
    </location>
</feature>
<evidence type="ECO:0000313" key="2">
    <source>
        <dbReference type="EMBL" id="MBZ0156143.1"/>
    </source>
</evidence>
<dbReference type="InterPro" id="IPR003607">
    <property type="entry name" value="HD/PDEase_dom"/>
</dbReference>
<dbReference type="Pfam" id="PF01966">
    <property type="entry name" value="HD"/>
    <property type="match status" value="1"/>
</dbReference>
<comment type="caution">
    <text evidence="2">The sequence shown here is derived from an EMBL/GenBank/DDBJ whole genome shotgun (WGS) entry which is preliminary data.</text>
</comment>
<dbReference type="SUPFAM" id="SSF55781">
    <property type="entry name" value="GAF domain-like"/>
    <property type="match status" value="1"/>
</dbReference>
<dbReference type="CDD" id="cd00077">
    <property type="entry name" value="HDc"/>
    <property type="match status" value="1"/>
</dbReference>
<protein>
    <submittedName>
        <fullName evidence="2">HD domain-containing protein</fullName>
    </submittedName>
</protein>
<evidence type="ECO:0000259" key="1">
    <source>
        <dbReference type="PROSITE" id="PS51832"/>
    </source>
</evidence>
<dbReference type="PANTHER" id="PTHR43155">
    <property type="entry name" value="CYCLIC DI-GMP PHOSPHODIESTERASE PA4108-RELATED"/>
    <property type="match status" value="1"/>
</dbReference>
<dbReference type="SMART" id="SM00065">
    <property type="entry name" value="GAF"/>
    <property type="match status" value="1"/>
</dbReference>
<evidence type="ECO:0000313" key="3">
    <source>
        <dbReference type="Proteomes" id="UP000705867"/>
    </source>
</evidence>
<dbReference type="SUPFAM" id="SSF109604">
    <property type="entry name" value="HD-domain/PDEase-like"/>
    <property type="match status" value="1"/>
</dbReference>
<reference evidence="2" key="2">
    <citation type="submission" date="2021-08" db="EMBL/GenBank/DDBJ databases">
        <authorList>
            <person name="Dalcin Martins P."/>
        </authorList>
    </citation>
    <scope>NUCLEOTIDE SEQUENCE</scope>
    <source>
        <strain evidence="2">MAG_39</strain>
    </source>
</reference>